<geneLocation type="plasmid" evidence="1 3">
    <name>13</name>
</geneLocation>
<dbReference type="RefSeq" id="WP_015287117.1">
    <property type="nucleotide sequence ID" value="NZ_CP103986.1"/>
</dbReference>
<evidence type="ECO:0000313" key="3">
    <source>
        <dbReference type="Proteomes" id="UP000289506"/>
    </source>
</evidence>
<evidence type="ECO:0000313" key="1">
    <source>
        <dbReference type="EMBL" id="VEU64586.1"/>
    </source>
</evidence>
<evidence type="ECO:0000313" key="2">
    <source>
        <dbReference type="EMBL" id="WQQ20197.1"/>
    </source>
</evidence>
<proteinExistence type="predicted"/>
<dbReference type="NCBIfam" id="NF045836">
    <property type="entry name" value="MMB_0454_fam"/>
    <property type="match status" value="1"/>
</dbReference>
<dbReference type="EMBL" id="LR214986">
    <property type="protein sequence ID" value="VEU64586.1"/>
    <property type="molecule type" value="Genomic_DNA"/>
</dbReference>
<protein>
    <submittedName>
        <fullName evidence="1">Uncharacterized protein</fullName>
    </submittedName>
</protein>
<sequence>MSNWVNVPYHSNQVYVVKEDAIKDVIKYFISQDKRFKLNSPVKILINEKHTDLQIFLEIKIKSSEATNSFNVIKYLISGIEEEIKKLIDKKPCNVQVSLCDYY</sequence>
<reference evidence="2 4" key="2">
    <citation type="submission" date="2023-12" db="EMBL/GenBank/DDBJ databases">
        <title>Hybrid Genome Assemblies of Mycoplasma cynos and Mycoplasma felis isolated from Dogs and Cats with Infectious Respiratory Disease.</title>
        <authorList>
            <person name="Framst I."/>
            <person name="Cai H."/>
            <person name="Ramesh P."/>
            <person name="Maboni G."/>
        </authorList>
    </citation>
    <scope>NUCLEOTIDE SEQUENCE [LARGE SCALE GENOMIC DNA]</scope>
    <source>
        <strain evidence="2 4">30510</strain>
    </source>
</reference>
<dbReference type="AlphaFoldDB" id="A0A449AI08"/>
<gene>
    <name evidence="1" type="ORF">NCTC10142_00340</name>
    <name evidence="2" type="ORF">RRG46_01460</name>
</gene>
<reference evidence="1 3" key="1">
    <citation type="submission" date="2019-01" db="EMBL/GenBank/DDBJ databases">
        <authorList>
            <consortium name="Pathogen Informatics"/>
        </authorList>
    </citation>
    <scope>NUCLEOTIDE SEQUENCE [LARGE SCALE GENOMIC DNA]</scope>
    <source>
        <strain evidence="1 3">NCTC10142</strain>
        <plasmid evidence="3">13</plasmid>
    </source>
</reference>
<dbReference type="InterPro" id="IPR054781">
    <property type="entry name" value="Asp23-rel"/>
</dbReference>
<dbReference type="Proteomes" id="UP000289506">
    <property type="component" value="Plasmid 13"/>
</dbReference>
<dbReference type="GeneID" id="74931871"/>
<keyword evidence="1" id="KW-0614">Plasmid</keyword>
<dbReference type="Proteomes" id="UP001327314">
    <property type="component" value="Chromosome"/>
</dbReference>
<dbReference type="EMBL" id="CP141046">
    <property type="protein sequence ID" value="WQQ20197.1"/>
    <property type="molecule type" value="Genomic_DNA"/>
</dbReference>
<evidence type="ECO:0000313" key="4">
    <source>
        <dbReference type="Proteomes" id="UP001327314"/>
    </source>
</evidence>
<name>A0A449AI08_9BACT</name>
<accession>A0A449AI08</accession>
<organism evidence="1 3">
    <name type="scientific">Mycoplasmopsis cynos</name>
    <dbReference type="NCBI Taxonomy" id="171284"/>
    <lineage>
        <taxon>Bacteria</taxon>
        <taxon>Bacillati</taxon>
        <taxon>Mycoplasmatota</taxon>
        <taxon>Mycoplasmoidales</taxon>
        <taxon>Metamycoplasmataceae</taxon>
        <taxon>Mycoplasmopsis</taxon>
    </lineage>
</organism>